<feature type="region of interest" description="Disordered" evidence="1">
    <location>
        <begin position="53"/>
        <end position="75"/>
    </location>
</feature>
<keyword evidence="3" id="KW-1185">Reference proteome</keyword>
<organism evidence="2 3">
    <name type="scientific">Crotalaria pallida</name>
    <name type="common">Smooth rattlebox</name>
    <name type="synonym">Crotalaria striata</name>
    <dbReference type="NCBI Taxonomy" id="3830"/>
    <lineage>
        <taxon>Eukaryota</taxon>
        <taxon>Viridiplantae</taxon>
        <taxon>Streptophyta</taxon>
        <taxon>Embryophyta</taxon>
        <taxon>Tracheophyta</taxon>
        <taxon>Spermatophyta</taxon>
        <taxon>Magnoliopsida</taxon>
        <taxon>eudicotyledons</taxon>
        <taxon>Gunneridae</taxon>
        <taxon>Pentapetalae</taxon>
        <taxon>rosids</taxon>
        <taxon>fabids</taxon>
        <taxon>Fabales</taxon>
        <taxon>Fabaceae</taxon>
        <taxon>Papilionoideae</taxon>
        <taxon>50 kb inversion clade</taxon>
        <taxon>genistoids sensu lato</taxon>
        <taxon>core genistoids</taxon>
        <taxon>Crotalarieae</taxon>
        <taxon>Crotalaria</taxon>
    </lineage>
</organism>
<sequence>MAGTFLLRKFYIGIYGRDVAKATRSLNPGASIVVDLSLKCQVLCPLEVATSRPGGPRDLEGMGSDPGNGLSACTV</sequence>
<gene>
    <name evidence="2" type="ORF">RIF29_05406</name>
</gene>
<evidence type="ECO:0000313" key="2">
    <source>
        <dbReference type="EMBL" id="KAK7290754.1"/>
    </source>
</evidence>
<dbReference type="EMBL" id="JAYWIO010000001">
    <property type="protein sequence ID" value="KAK7290754.1"/>
    <property type="molecule type" value="Genomic_DNA"/>
</dbReference>
<name>A0AAN9J4K5_CROPI</name>
<reference evidence="2 3" key="1">
    <citation type="submission" date="2024-01" db="EMBL/GenBank/DDBJ databases">
        <title>The genomes of 5 underutilized Papilionoideae crops provide insights into root nodulation and disease resistanc.</title>
        <authorList>
            <person name="Yuan L."/>
        </authorList>
    </citation>
    <scope>NUCLEOTIDE SEQUENCE [LARGE SCALE GENOMIC DNA]</scope>
    <source>
        <strain evidence="2">ZHUSHIDOU_FW_LH</strain>
        <tissue evidence="2">Leaf</tissue>
    </source>
</reference>
<evidence type="ECO:0000256" key="1">
    <source>
        <dbReference type="SAM" id="MobiDB-lite"/>
    </source>
</evidence>
<evidence type="ECO:0000313" key="3">
    <source>
        <dbReference type="Proteomes" id="UP001372338"/>
    </source>
</evidence>
<comment type="caution">
    <text evidence="2">The sequence shown here is derived from an EMBL/GenBank/DDBJ whole genome shotgun (WGS) entry which is preliminary data.</text>
</comment>
<proteinExistence type="predicted"/>
<protein>
    <submittedName>
        <fullName evidence="2">Uncharacterized protein</fullName>
    </submittedName>
</protein>
<dbReference type="Proteomes" id="UP001372338">
    <property type="component" value="Unassembled WGS sequence"/>
</dbReference>
<accession>A0AAN9J4K5</accession>
<dbReference type="AlphaFoldDB" id="A0AAN9J4K5"/>